<keyword evidence="3" id="KW-1185">Reference proteome</keyword>
<dbReference type="OrthoDB" id="5795476at2"/>
<dbReference type="PROSITE" id="PS51257">
    <property type="entry name" value="PROKAR_LIPOPROTEIN"/>
    <property type="match status" value="1"/>
</dbReference>
<dbReference type="EMBL" id="FNGH01000002">
    <property type="protein sequence ID" value="SDK97267.1"/>
    <property type="molecule type" value="Genomic_DNA"/>
</dbReference>
<dbReference type="InterPro" id="IPR005586">
    <property type="entry name" value="ABC_trans_aux"/>
</dbReference>
<gene>
    <name evidence="2" type="ORF">SAMN05192555_10270</name>
</gene>
<reference evidence="3" key="1">
    <citation type="submission" date="2016-10" db="EMBL/GenBank/DDBJ databases">
        <authorList>
            <person name="Varghese N."/>
            <person name="Submissions S."/>
        </authorList>
    </citation>
    <scope>NUCLEOTIDE SEQUENCE [LARGE SCALE GENOMIC DNA]</scope>
    <source>
        <strain evidence="3">AAP</strain>
    </source>
</reference>
<name>A0A1G9G9H8_9GAMM</name>
<accession>A0A1G9G9H8</accession>
<dbReference type="AlphaFoldDB" id="A0A1G9G9H8"/>
<feature type="domain" description="ABC-type transport auxiliary lipoprotein component" evidence="1">
    <location>
        <begin position="31"/>
        <end position="190"/>
    </location>
</feature>
<dbReference type="SUPFAM" id="SSF159594">
    <property type="entry name" value="XCC0632-like"/>
    <property type="match status" value="1"/>
</dbReference>
<dbReference type="STRING" id="48727.SAMN05192555_10270"/>
<dbReference type="Gene3D" id="3.40.50.10610">
    <property type="entry name" value="ABC-type transport auxiliary lipoprotein component"/>
    <property type="match status" value="1"/>
</dbReference>
<proteinExistence type="predicted"/>
<evidence type="ECO:0000259" key="1">
    <source>
        <dbReference type="Pfam" id="PF03886"/>
    </source>
</evidence>
<organism evidence="2 3">
    <name type="scientific">Franzmannia pantelleriensis</name>
    <dbReference type="NCBI Taxonomy" id="48727"/>
    <lineage>
        <taxon>Bacteria</taxon>
        <taxon>Pseudomonadati</taxon>
        <taxon>Pseudomonadota</taxon>
        <taxon>Gammaproteobacteria</taxon>
        <taxon>Oceanospirillales</taxon>
        <taxon>Halomonadaceae</taxon>
        <taxon>Franzmannia</taxon>
    </lineage>
</organism>
<evidence type="ECO:0000313" key="3">
    <source>
        <dbReference type="Proteomes" id="UP000199107"/>
    </source>
</evidence>
<dbReference type="Pfam" id="PF03886">
    <property type="entry name" value="ABC_trans_aux"/>
    <property type="match status" value="1"/>
</dbReference>
<sequence length="197" mass="21564">MRAVIAILGVLATLLLAGCTVFPEREPRQVYQLPASQLTASQAPASERVLRVARPAVDEVQGGMDIVVAPDPISLKSYGQARWSAPVPVMLRDHLMDAFQRDGRLARVVSDQQGVAADLALGGQLRAYRIQYEQGEPEALIVFDAQLIDLAANRLADSRRFEVRDALGDASVEQAVMALWRATERLSSELVEWTVAE</sequence>
<dbReference type="Proteomes" id="UP000199107">
    <property type="component" value="Unassembled WGS sequence"/>
</dbReference>
<protein>
    <submittedName>
        <fullName evidence="2">Cholesterol transport system auxiliary component</fullName>
    </submittedName>
</protein>
<evidence type="ECO:0000313" key="2">
    <source>
        <dbReference type="EMBL" id="SDK97267.1"/>
    </source>
</evidence>
<dbReference type="RefSeq" id="WP_089656937.1">
    <property type="nucleotide sequence ID" value="NZ_FNGH01000002.1"/>
</dbReference>